<dbReference type="AlphaFoldDB" id="A0A6A5W7X2"/>
<dbReference type="OrthoDB" id="3800663at2759"/>
<name>A0A6A5W7X2_9PLEO</name>
<keyword evidence="2" id="KW-1185">Reference proteome</keyword>
<organism evidence="1 2">
    <name type="scientific">Amniculicola lignicola CBS 123094</name>
    <dbReference type="NCBI Taxonomy" id="1392246"/>
    <lineage>
        <taxon>Eukaryota</taxon>
        <taxon>Fungi</taxon>
        <taxon>Dikarya</taxon>
        <taxon>Ascomycota</taxon>
        <taxon>Pezizomycotina</taxon>
        <taxon>Dothideomycetes</taxon>
        <taxon>Pleosporomycetidae</taxon>
        <taxon>Pleosporales</taxon>
        <taxon>Amniculicolaceae</taxon>
        <taxon>Amniculicola</taxon>
    </lineage>
</organism>
<gene>
    <name evidence="1" type="ORF">P154DRAFT_606808</name>
</gene>
<accession>A0A6A5W7X2</accession>
<protein>
    <submittedName>
        <fullName evidence="1">Uncharacterized protein</fullName>
    </submittedName>
</protein>
<dbReference type="EMBL" id="ML977616">
    <property type="protein sequence ID" value="KAF1997218.1"/>
    <property type="molecule type" value="Genomic_DNA"/>
</dbReference>
<evidence type="ECO:0000313" key="2">
    <source>
        <dbReference type="Proteomes" id="UP000799779"/>
    </source>
</evidence>
<dbReference type="Proteomes" id="UP000799779">
    <property type="component" value="Unassembled WGS sequence"/>
</dbReference>
<evidence type="ECO:0000313" key="1">
    <source>
        <dbReference type="EMBL" id="KAF1997218.1"/>
    </source>
</evidence>
<reference evidence="1" key="1">
    <citation type="journal article" date="2020" name="Stud. Mycol.">
        <title>101 Dothideomycetes genomes: a test case for predicting lifestyles and emergence of pathogens.</title>
        <authorList>
            <person name="Haridas S."/>
            <person name="Albert R."/>
            <person name="Binder M."/>
            <person name="Bloem J."/>
            <person name="Labutti K."/>
            <person name="Salamov A."/>
            <person name="Andreopoulos B."/>
            <person name="Baker S."/>
            <person name="Barry K."/>
            <person name="Bills G."/>
            <person name="Bluhm B."/>
            <person name="Cannon C."/>
            <person name="Castanera R."/>
            <person name="Culley D."/>
            <person name="Daum C."/>
            <person name="Ezra D."/>
            <person name="Gonzalez J."/>
            <person name="Henrissat B."/>
            <person name="Kuo A."/>
            <person name="Liang C."/>
            <person name="Lipzen A."/>
            <person name="Lutzoni F."/>
            <person name="Magnuson J."/>
            <person name="Mondo S."/>
            <person name="Nolan M."/>
            <person name="Ohm R."/>
            <person name="Pangilinan J."/>
            <person name="Park H.-J."/>
            <person name="Ramirez L."/>
            <person name="Alfaro M."/>
            <person name="Sun H."/>
            <person name="Tritt A."/>
            <person name="Yoshinaga Y."/>
            <person name="Zwiers L.-H."/>
            <person name="Turgeon B."/>
            <person name="Goodwin S."/>
            <person name="Spatafora J."/>
            <person name="Crous P."/>
            <person name="Grigoriev I."/>
        </authorList>
    </citation>
    <scope>NUCLEOTIDE SEQUENCE</scope>
    <source>
        <strain evidence="1">CBS 123094</strain>
    </source>
</reference>
<sequence length="195" mass="22032">MTNSLIFSPPLEDLETQQAPLTLSLYVKGPTSPVPAEAYNKDLPIGTGRPTSRHLLAATPLSASPQLARQFLAVALLDDWNMINRIYAEYNFLSSVYSAPNDELASLQRGMRTMLQVDDAELLSRYYQMREVGIGERDELGCRVEMFMLEADGEERGQWMESVDVGIGMGEEKRREWARNYADAGRFLRRAMLGY</sequence>
<proteinExistence type="predicted"/>